<keyword evidence="5" id="KW-0809">Transit peptide</keyword>
<dbReference type="Gene3D" id="1.10.10.580">
    <property type="entry name" value="Structural maintenance of chromosome 1. Chain E"/>
    <property type="match status" value="1"/>
</dbReference>
<dbReference type="Pfam" id="PF02536">
    <property type="entry name" value="mTERF"/>
    <property type="match status" value="1"/>
</dbReference>
<name>A0A4S4F0R3_CAMSN</name>
<dbReference type="InterPro" id="IPR038538">
    <property type="entry name" value="MTERF_sf"/>
</dbReference>
<sequence length="1025" mass="115950">MKAFTTVPFSDLSSLARATFSTPRTQLNFPKKLFFCQAKFAESGNDGSFSLRVVPSNLLVAEKEEAKAVLALFLKKQGLSNSVAARTINKSELFIDHLVSRLHSVHKARYLVGRELTTLEIRDALISYLDTLYEEYGDILIDVVENFPNPPIKGKPLEKLPNPSIEHRSVVPVSAPNTAFNPKKLKALARVTNVSPGKLPPHIIYLIELGMELELIKEVTRKFPAFAYYSLEGKVKPIVEFLLDLGVSKSDIPTILTKRPQLCGISLSENLIPTMTFLEDLGVDKKQWAKVIYRFPALLTYSRQKLMSTVDFLYEMGLSAESVGKILTRCPHIISYSVEDKLRPTTEYFRCLGVDVALLLHRSPQTFGLSIEANLKPVTEFFLERGYNIEDVATMISRYGALYTFSLLDNLIPKWEFFLTMDYPNSELIKFPQYFGYSLDERIKPRRILDDMTPGVCSSGHELDKILVDEVPVVTYRVLGHLLLGVVRIYSKKVEYLFHDCRKVLVKVNDFAGSKITNVHIQAMCPPYLSITRPKRFELDAFDLQILEDGSGVNERPDEDIMLPDARQNDGAGHDSFDKYHSEEDAANFETYTPVKDVLSHYIMKNDMMVASASHNLSKASIEKLRGNIFSLEERLDPMPLGECEEEPGIVRPLGKKYQIDTEQIKFPDTETVRAEENPPDPIRSFDQEQQMNAEQIKIPEMISPESGMCRINTEDHLEPITVDVTFQSKYPNASGATTPEVMVVPTPAAKEQARVSRKRRCLFDDIIVLPNKVLKESIDDSSDLICKRRKAPHTSLHAWKAYQISNLPHTFSESLIPCISSELISLFCRKKLKTREAVETVEASEKLDILSPDAVKTTEAPEKLDILGSPTVHRSLDETEIVAPSTPVTRSTPPLRLQEALEITKLDRVGPSRSFESIEKESSEDKEFDFSLLNEVNGRSEPGRMLARYLHRSFLHRKKQREDGVVNLSQVLKRKTKGESARVFYEILVLKTKGCIDMKQNAAYDDILVLETPKLLQCCEADVK</sequence>
<dbReference type="InterPro" id="IPR023093">
    <property type="entry name" value="ScpA-like_C"/>
</dbReference>
<evidence type="ECO:0000256" key="2">
    <source>
        <dbReference type="ARBA" id="ARBA00007692"/>
    </source>
</evidence>
<evidence type="ECO:0000256" key="6">
    <source>
        <dbReference type="ARBA" id="ARBA00023242"/>
    </source>
</evidence>
<comment type="caution">
    <text evidence="9">The sequence shown here is derived from an EMBL/GenBank/DDBJ whole genome shotgun (WGS) entry which is preliminary data.</text>
</comment>
<dbReference type="Pfam" id="PF04825">
    <property type="entry name" value="Rad21_Rec8_N"/>
    <property type="match status" value="1"/>
</dbReference>
<dbReference type="PANTHER" id="PTHR12585:SF73">
    <property type="entry name" value="SISTER CHROMATID COHESION 1 PROTEIN 2"/>
    <property type="match status" value="1"/>
</dbReference>
<evidence type="ECO:0000256" key="1">
    <source>
        <dbReference type="ARBA" id="ARBA00004123"/>
    </source>
</evidence>
<dbReference type="SMART" id="SM00733">
    <property type="entry name" value="Mterf"/>
    <property type="match status" value="8"/>
</dbReference>
<reference evidence="9 10" key="1">
    <citation type="journal article" date="2018" name="Proc. Natl. Acad. Sci. U.S.A.">
        <title>Draft genome sequence of Camellia sinensis var. sinensis provides insights into the evolution of the tea genome and tea quality.</title>
        <authorList>
            <person name="Wei C."/>
            <person name="Yang H."/>
            <person name="Wang S."/>
            <person name="Zhao J."/>
            <person name="Liu C."/>
            <person name="Gao L."/>
            <person name="Xia E."/>
            <person name="Lu Y."/>
            <person name="Tai Y."/>
            <person name="She G."/>
            <person name="Sun J."/>
            <person name="Cao H."/>
            <person name="Tong W."/>
            <person name="Gao Q."/>
            <person name="Li Y."/>
            <person name="Deng W."/>
            <person name="Jiang X."/>
            <person name="Wang W."/>
            <person name="Chen Q."/>
            <person name="Zhang S."/>
            <person name="Li H."/>
            <person name="Wu J."/>
            <person name="Wang P."/>
            <person name="Li P."/>
            <person name="Shi C."/>
            <person name="Zheng F."/>
            <person name="Jian J."/>
            <person name="Huang B."/>
            <person name="Shan D."/>
            <person name="Shi M."/>
            <person name="Fang C."/>
            <person name="Yue Y."/>
            <person name="Li F."/>
            <person name="Li D."/>
            <person name="Wei S."/>
            <person name="Han B."/>
            <person name="Jiang C."/>
            <person name="Yin Y."/>
            <person name="Xia T."/>
            <person name="Zhang Z."/>
            <person name="Bennetzen J.L."/>
            <person name="Zhao S."/>
            <person name="Wan X."/>
        </authorList>
    </citation>
    <scope>NUCLEOTIDE SEQUENCE [LARGE SCALE GENOMIC DNA]</scope>
    <source>
        <strain evidence="10">cv. Shuchazao</strain>
        <tissue evidence="9">Leaf</tissue>
    </source>
</reference>
<dbReference type="GO" id="GO:0005634">
    <property type="term" value="C:nucleus"/>
    <property type="evidence" value="ECO:0007669"/>
    <property type="project" value="UniProtKB-SubCell"/>
</dbReference>
<dbReference type="Proteomes" id="UP000306102">
    <property type="component" value="Unassembled WGS sequence"/>
</dbReference>
<gene>
    <name evidence="9" type="ORF">TEA_008436</name>
</gene>
<dbReference type="InterPro" id="IPR036390">
    <property type="entry name" value="WH_DNA-bd_sf"/>
</dbReference>
<dbReference type="InterPro" id="IPR039781">
    <property type="entry name" value="Rad21/Rec8-like"/>
</dbReference>
<comment type="subcellular location">
    <subcellularLocation>
        <location evidence="1">Nucleus</location>
    </subcellularLocation>
</comment>
<feature type="domain" description="Rad21/Rec8-like protein N-terminal" evidence="8">
    <location>
        <begin position="464"/>
        <end position="513"/>
    </location>
</feature>
<dbReference type="InterPro" id="IPR006909">
    <property type="entry name" value="Rad21/Rec8_C_eu"/>
</dbReference>
<dbReference type="CDD" id="cd21793">
    <property type="entry name" value="Rad21_Rec8_M_AtSYN1-like"/>
    <property type="match status" value="1"/>
</dbReference>
<keyword evidence="10" id="KW-1185">Reference proteome</keyword>
<keyword evidence="4" id="KW-0805">Transcription regulation</keyword>
<dbReference type="GO" id="GO:0003676">
    <property type="term" value="F:nucleic acid binding"/>
    <property type="evidence" value="ECO:0007669"/>
    <property type="project" value="InterPro"/>
</dbReference>
<evidence type="ECO:0000313" key="9">
    <source>
        <dbReference type="EMBL" id="THG23013.1"/>
    </source>
</evidence>
<keyword evidence="4" id="KW-0804">Transcription</keyword>
<evidence type="ECO:0000313" key="10">
    <source>
        <dbReference type="Proteomes" id="UP000306102"/>
    </source>
</evidence>
<dbReference type="GO" id="GO:0007062">
    <property type="term" value="P:sister chromatid cohesion"/>
    <property type="evidence" value="ECO:0007669"/>
    <property type="project" value="InterPro"/>
</dbReference>
<comment type="similarity">
    <text evidence="3">Belongs to the rad21 family.</text>
</comment>
<evidence type="ECO:0000259" key="7">
    <source>
        <dbReference type="Pfam" id="PF04824"/>
    </source>
</evidence>
<dbReference type="InterPro" id="IPR006910">
    <property type="entry name" value="Rad21_Rec8_N"/>
</dbReference>
<dbReference type="Pfam" id="PF04824">
    <property type="entry name" value="Rad21_Rec8"/>
    <property type="match status" value="1"/>
</dbReference>
<keyword evidence="6" id="KW-0539">Nucleus</keyword>
<dbReference type="PANTHER" id="PTHR12585">
    <property type="entry name" value="SCC1 / RAD21 FAMILY MEMBER"/>
    <property type="match status" value="1"/>
</dbReference>
<evidence type="ECO:0000256" key="5">
    <source>
        <dbReference type="ARBA" id="ARBA00022946"/>
    </source>
</evidence>
<accession>A0A4S4F0R3</accession>
<dbReference type="SUPFAM" id="SSF46785">
    <property type="entry name" value="Winged helix' DNA-binding domain"/>
    <property type="match status" value="1"/>
</dbReference>
<dbReference type="AlphaFoldDB" id="A0A4S4F0R3"/>
<feature type="domain" description="Rad21/Rec8-like protein C-terminal eukaryotic" evidence="7">
    <location>
        <begin position="965"/>
        <end position="1015"/>
    </location>
</feature>
<dbReference type="InterPro" id="IPR003690">
    <property type="entry name" value="MTERF"/>
</dbReference>
<keyword evidence="4" id="KW-0806">Transcription termination</keyword>
<evidence type="ECO:0000256" key="4">
    <source>
        <dbReference type="ARBA" id="ARBA00022472"/>
    </source>
</evidence>
<protein>
    <recommendedName>
        <fullName evidence="11">Rad21/Rec8-like protein C-terminal eukaryotic domain-containing protein</fullName>
    </recommendedName>
</protein>
<evidence type="ECO:0000256" key="3">
    <source>
        <dbReference type="ARBA" id="ARBA00009870"/>
    </source>
</evidence>
<organism evidence="9 10">
    <name type="scientific">Camellia sinensis var. sinensis</name>
    <name type="common">China tea</name>
    <dbReference type="NCBI Taxonomy" id="542762"/>
    <lineage>
        <taxon>Eukaryota</taxon>
        <taxon>Viridiplantae</taxon>
        <taxon>Streptophyta</taxon>
        <taxon>Embryophyta</taxon>
        <taxon>Tracheophyta</taxon>
        <taxon>Spermatophyta</taxon>
        <taxon>Magnoliopsida</taxon>
        <taxon>eudicotyledons</taxon>
        <taxon>Gunneridae</taxon>
        <taxon>Pentapetalae</taxon>
        <taxon>asterids</taxon>
        <taxon>Ericales</taxon>
        <taxon>Theaceae</taxon>
        <taxon>Camellia</taxon>
    </lineage>
</organism>
<dbReference type="GO" id="GO:0008278">
    <property type="term" value="C:cohesin complex"/>
    <property type="evidence" value="ECO:0007669"/>
    <property type="project" value="InterPro"/>
</dbReference>
<evidence type="ECO:0000259" key="8">
    <source>
        <dbReference type="Pfam" id="PF04825"/>
    </source>
</evidence>
<comment type="similarity">
    <text evidence="2">Belongs to the mTERF family.</text>
</comment>
<dbReference type="Gene3D" id="1.25.70.10">
    <property type="entry name" value="Transcription termination factor 3, mitochondrial"/>
    <property type="match status" value="1"/>
</dbReference>
<evidence type="ECO:0008006" key="11">
    <source>
        <dbReference type="Google" id="ProtNLM"/>
    </source>
</evidence>
<dbReference type="GO" id="GO:0003682">
    <property type="term" value="F:chromatin binding"/>
    <property type="evidence" value="ECO:0007669"/>
    <property type="project" value="TreeGrafter"/>
</dbReference>
<dbReference type="STRING" id="542762.A0A4S4F0R3"/>
<proteinExistence type="inferred from homology"/>
<dbReference type="GO" id="GO:1990414">
    <property type="term" value="P:replication-born double-strand break repair via sister chromatid exchange"/>
    <property type="evidence" value="ECO:0007669"/>
    <property type="project" value="TreeGrafter"/>
</dbReference>
<dbReference type="GO" id="GO:0006353">
    <property type="term" value="P:DNA-templated transcription termination"/>
    <property type="evidence" value="ECO:0007669"/>
    <property type="project" value="UniProtKB-KW"/>
</dbReference>
<dbReference type="EMBL" id="SDRB02000553">
    <property type="protein sequence ID" value="THG23013.1"/>
    <property type="molecule type" value="Genomic_DNA"/>
</dbReference>